<dbReference type="OrthoDB" id="4519985at2"/>
<evidence type="ECO:0000313" key="3">
    <source>
        <dbReference type="Proteomes" id="UP000031524"/>
    </source>
</evidence>
<dbReference type="EMBL" id="CP005286">
    <property type="protein sequence ID" value="AJE32524.1"/>
    <property type="molecule type" value="Genomic_DNA"/>
</dbReference>
<gene>
    <name evidence="2" type="ORF">B842_03355</name>
</gene>
<name>A0A0B5D9Z9_9CORY</name>
<organism evidence="2 3">
    <name type="scientific">Corynebacterium humireducens NBRC 106098 = DSM 45392</name>
    <dbReference type="NCBI Taxonomy" id="1223515"/>
    <lineage>
        <taxon>Bacteria</taxon>
        <taxon>Bacillati</taxon>
        <taxon>Actinomycetota</taxon>
        <taxon>Actinomycetes</taxon>
        <taxon>Mycobacteriales</taxon>
        <taxon>Corynebacteriaceae</taxon>
        <taxon>Corynebacterium</taxon>
    </lineage>
</organism>
<evidence type="ECO:0000313" key="2">
    <source>
        <dbReference type="EMBL" id="AJE32524.1"/>
    </source>
</evidence>
<dbReference type="NCBIfam" id="NF033847">
    <property type="entry name" value="MCP_Sipho"/>
    <property type="match status" value="1"/>
</dbReference>
<dbReference type="Proteomes" id="UP000031524">
    <property type="component" value="Chromosome"/>
</dbReference>
<protein>
    <recommendedName>
        <fullName evidence="4">Major capsid protein</fullName>
    </recommendedName>
</protein>
<dbReference type="InterPro" id="IPR047790">
    <property type="entry name" value="MCP_Sipho"/>
</dbReference>
<evidence type="ECO:0000256" key="1">
    <source>
        <dbReference type="SAM" id="MobiDB-lite"/>
    </source>
</evidence>
<sequence length="548" mass="59088">MPFEFPDTLPTDADALADLRAKAVEAFNDVYDTDKAPTEEELAHMQRLVEGINTIDTALSDQAAADERATSAADMAAALAEKATPDSDDTSGDDTQNDSVDTPTLDTPEEATPGEPSDEEEAQESVAASGSRTRFSAAAGSTKTDLPKQEHGFRLTTSAKNYETGVVDTLRVAEEFGNLAQGRAARVIGAGGRSVTTVAYLDRNAPAEFTVSDESDALAVLEKITDESRLDGGSLVAAGGWCAPSETIYDFLPVEAPTGLLSLPELTIRRGGIRFPKEPDFDKLYDDIGFHQTEAQAQANTEKNCIEIPCGEFEEIRLDVEGVCITSGILQDKAWPEQTKKFVDEALRLHQHKVSARRIKTVVDGSTVVGTLTGPMFGTAGAVLSALELQVADMRTRHRIPRTRSVEGIAPEWLLSVLRADLAYRDEVLPAQVTDEQIKAHFRNLGANLQFVVDWQNDVIGAKTPAVAWPTEVQVVLYPAGTWWSATEPVINLGIIHDSTLIKQNRQVQMFTEDGVAVGKRGPESRLVTIPVAVNGEVGARYTAAVAP</sequence>
<feature type="region of interest" description="Disordered" evidence="1">
    <location>
        <begin position="80"/>
        <end position="148"/>
    </location>
</feature>
<dbReference type="AlphaFoldDB" id="A0A0B5D9Z9"/>
<feature type="compositionally biased region" description="Acidic residues" evidence="1">
    <location>
        <begin position="86"/>
        <end position="96"/>
    </location>
</feature>
<accession>A0A0B5D9Z9</accession>
<keyword evidence="3" id="KW-1185">Reference proteome</keyword>
<dbReference type="KEGG" id="chm:B842_03355"/>
<dbReference type="RefSeq" id="WP_052437712.1">
    <property type="nucleotide sequence ID" value="NZ_BCSU01000030.1"/>
</dbReference>
<evidence type="ECO:0008006" key="4">
    <source>
        <dbReference type="Google" id="ProtNLM"/>
    </source>
</evidence>
<reference evidence="2 3" key="1">
    <citation type="submission" date="2013-04" db="EMBL/GenBank/DDBJ databases">
        <title>Complete genome sequence of Corynebacterium humireducens DSM 45392(T), isolated from a wastewater-fed microbial fuel cell.</title>
        <authorList>
            <person name="Ruckert C."/>
            <person name="Albersmeier A."/>
            <person name="Kalinowski J."/>
        </authorList>
    </citation>
    <scope>NUCLEOTIDE SEQUENCE [LARGE SCALE GENOMIC DNA]</scope>
    <source>
        <strain evidence="3">MFC-5</strain>
    </source>
</reference>
<proteinExistence type="predicted"/>
<feature type="compositionally biased region" description="Polar residues" evidence="1">
    <location>
        <begin position="126"/>
        <end position="144"/>
    </location>
</feature>
<dbReference type="STRING" id="1223515.B842_03355"/>
<dbReference type="HOGENOM" id="CLU_509882_0_0_11"/>